<name>A0ABT8DSK9_9BURK</name>
<organism evidence="4 5">
    <name type="scientific">Roseateles violae</name>
    <dbReference type="NCBI Taxonomy" id="3058042"/>
    <lineage>
        <taxon>Bacteria</taxon>
        <taxon>Pseudomonadati</taxon>
        <taxon>Pseudomonadota</taxon>
        <taxon>Betaproteobacteria</taxon>
        <taxon>Burkholderiales</taxon>
        <taxon>Sphaerotilaceae</taxon>
        <taxon>Roseateles</taxon>
    </lineage>
</organism>
<keyword evidence="2" id="KW-0732">Signal</keyword>
<evidence type="ECO:0000256" key="2">
    <source>
        <dbReference type="SAM" id="SignalP"/>
    </source>
</evidence>
<dbReference type="Pfam" id="PF13084">
    <property type="entry name" value="DUF3943"/>
    <property type="match status" value="1"/>
</dbReference>
<keyword evidence="5" id="KW-1185">Reference proteome</keyword>
<evidence type="ECO:0000313" key="5">
    <source>
        <dbReference type="Proteomes" id="UP001228044"/>
    </source>
</evidence>
<gene>
    <name evidence="4" type="ORF">QWJ38_13530</name>
</gene>
<feature type="signal peptide" evidence="2">
    <location>
        <begin position="1"/>
        <end position="23"/>
    </location>
</feature>
<reference evidence="4 5" key="1">
    <citation type="submission" date="2023-06" db="EMBL/GenBank/DDBJ databases">
        <title>Pelomonas sp. PFR6 16S ribosomal RNA gene Genome sequencing and assembly.</title>
        <authorList>
            <person name="Woo H."/>
        </authorList>
    </citation>
    <scope>NUCLEOTIDE SEQUENCE [LARGE SCALE GENOMIC DNA]</scope>
    <source>
        <strain evidence="4 5">PFR6</strain>
    </source>
</reference>
<protein>
    <submittedName>
        <fullName evidence="4">DUF3943 domain-containing protein</fullName>
    </submittedName>
</protein>
<dbReference type="RefSeq" id="WP_290359608.1">
    <property type="nucleotide sequence ID" value="NZ_JAUHHC010000003.1"/>
</dbReference>
<sequence length="232" mass="25696">MNGRLAAAALLLSAALPPSTAGAQTNEAEPAPSTEPAPDTAGIQRDTAYFVAYQFAAVGLISLWPQSETHYSKEIGFDRWYYNVTHPHWDSDRAVVNYVLHPYWGAGYYTRARERGLGRGNAFWYSALLSTIFEYGAEAMVEQVSYQDLIVTPVLGSLLGEYVFTPLRQRVRAKDGPLDGWDRLTLILTDPLGSINEAVDASLGIQSQLTLAPQWAAPARHPGWGLQWRIVW</sequence>
<dbReference type="Proteomes" id="UP001228044">
    <property type="component" value="Unassembled WGS sequence"/>
</dbReference>
<comment type="caution">
    <text evidence="4">The sequence shown here is derived from an EMBL/GenBank/DDBJ whole genome shotgun (WGS) entry which is preliminary data.</text>
</comment>
<evidence type="ECO:0000256" key="1">
    <source>
        <dbReference type="SAM" id="MobiDB-lite"/>
    </source>
</evidence>
<accession>A0ABT8DSK9</accession>
<feature type="domain" description="DUF3943" evidence="3">
    <location>
        <begin position="87"/>
        <end position="191"/>
    </location>
</feature>
<feature type="chain" id="PRO_5047296024" evidence="2">
    <location>
        <begin position="24"/>
        <end position="232"/>
    </location>
</feature>
<evidence type="ECO:0000313" key="4">
    <source>
        <dbReference type="EMBL" id="MDN3921309.1"/>
    </source>
</evidence>
<evidence type="ECO:0000259" key="3">
    <source>
        <dbReference type="Pfam" id="PF13084"/>
    </source>
</evidence>
<dbReference type="EMBL" id="JAUHHC010000003">
    <property type="protein sequence ID" value="MDN3921309.1"/>
    <property type="molecule type" value="Genomic_DNA"/>
</dbReference>
<dbReference type="InterPro" id="IPR025079">
    <property type="entry name" value="DUF3943"/>
</dbReference>
<proteinExistence type="predicted"/>
<feature type="region of interest" description="Disordered" evidence="1">
    <location>
        <begin position="20"/>
        <end position="39"/>
    </location>
</feature>